<proteinExistence type="predicted"/>
<evidence type="ECO:0000313" key="3">
    <source>
        <dbReference type="Proteomes" id="UP000728185"/>
    </source>
</evidence>
<dbReference type="EMBL" id="LUCM01003255">
    <property type="protein sequence ID" value="KAA0196069.1"/>
    <property type="molecule type" value="Genomic_DNA"/>
</dbReference>
<dbReference type="Proteomes" id="UP000728185">
    <property type="component" value="Unassembled WGS sequence"/>
</dbReference>
<keyword evidence="3" id="KW-1185">Reference proteome</keyword>
<feature type="compositionally biased region" description="Basic and acidic residues" evidence="1">
    <location>
        <begin position="62"/>
        <end position="72"/>
    </location>
</feature>
<feature type="region of interest" description="Disordered" evidence="1">
    <location>
        <begin position="1"/>
        <end position="72"/>
    </location>
</feature>
<evidence type="ECO:0000256" key="1">
    <source>
        <dbReference type="SAM" id="MobiDB-lite"/>
    </source>
</evidence>
<dbReference type="AlphaFoldDB" id="A0A8E0VNT3"/>
<accession>A0A8E0VNT3</accession>
<reference evidence="2" key="1">
    <citation type="submission" date="2019-05" db="EMBL/GenBank/DDBJ databases">
        <title>Annotation for the trematode Fasciolopsis buski.</title>
        <authorList>
            <person name="Choi Y.-J."/>
        </authorList>
    </citation>
    <scope>NUCLEOTIDE SEQUENCE</scope>
    <source>
        <strain evidence="2">HT</strain>
        <tissue evidence="2">Whole worm</tissue>
    </source>
</reference>
<sequence>MTGPGGQPVKSLGPLYRPYRTTSKPNANSDTTQAPQADPSDGGDGTRKRQGGRQPRGFLRRGGVDDGPMRSN</sequence>
<name>A0A8E0VNT3_9TREM</name>
<evidence type="ECO:0000313" key="2">
    <source>
        <dbReference type="EMBL" id="KAA0196069.1"/>
    </source>
</evidence>
<protein>
    <submittedName>
        <fullName evidence="2">Uncharacterized protein</fullName>
    </submittedName>
</protein>
<gene>
    <name evidence="2" type="ORF">FBUS_08931</name>
</gene>
<comment type="caution">
    <text evidence="2">The sequence shown here is derived from an EMBL/GenBank/DDBJ whole genome shotgun (WGS) entry which is preliminary data.</text>
</comment>
<feature type="compositionally biased region" description="Polar residues" evidence="1">
    <location>
        <begin position="20"/>
        <end position="35"/>
    </location>
</feature>
<organism evidence="2 3">
    <name type="scientific">Fasciolopsis buskii</name>
    <dbReference type="NCBI Taxonomy" id="27845"/>
    <lineage>
        <taxon>Eukaryota</taxon>
        <taxon>Metazoa</taxon>
        <taxon>Spiralia</taxon>
        <taxon>Lophotrochozoa</taxon>
        <taxon>Platyhelminthes</taxon>
        <taxon>Trematoda</taxon>
        <taxon>Digenea</taxon>
        <taxon>Plagiorchiida</taxon>
        <taxon>Echinostomata</taxon>
        <taxon>Echinostomatoidea</taxon>
        <taxon>Fasciolidae</taxon>
        <taxon>Fasciolopsis</taxon>
    </lineage>
</organism>